<evidence type="ECO:0000256" key="5">
    <source>
        <dbReference type="ARBA" id="ARBA00023136"/>
    </source>
</evidence>
<keyword evidence="4 6" id="KW-1133">Transmembrane helix</keyword>
<feature type="transmembrane region" description="Helical" evidence="6">
    <location>
        <begin position="150"/>
        <end position="172"/>
    </location>
</feature>
<dbReference type="GO" id="GO:0005886">
    <property type="term" value="C:plasma membrane"/>
    <property type="evidence" value="ECO:0007669"/>
    <property type="project" value="UniProtKB-SubCell"/>
</dbReference>
<dbReference type="InterPro" id="IPR051542">
    <property type="entry name" value="Hydrogenase_cytochrome"/>
</dbReference>
<dbReference type="PANTHER" id="PTHR30485:SF2">
    <property type="entry name" value="BLL0597 PROTEIN"/>
    <property type="match status" value="1"/>
</dbReference>
<dbReference type="GO" id="GO:0009055">
    <property type="term" value="F:electron transfer activity"/>
    <property type="evidence" value="ECO:0007669"/>
    <property type="project" value="InterPro"/>
</dbReference>
<feature type="transmembrane region" description="Helical" evidence="6">
    <location>
        <begin position="12"/>
        <end position="31"/>
    </location>
</feature>
<protein>
    <submittedName>
        <fullName evidence="8">Cytochrome B</fullName>
    </submittedName>
</protein>
<dbReference type="RefSeq" id="WP_107671898.1">
    <property type="nucleotide sequence ID" value="NZ_PZKE01000002.1"/>
</dbReference>
<evidence type="ECO:0000313" key="8">
    <source>
        <dbReference type="EMBL" id="PTE15890.1"/>
    </source>
</evidence>
<organism evidence="8 9">
    <name type="scientific">Fuscovulum blasticum DSM 2131</name>
    <dbReference type="NCBI Taxonomy" id="1188250"/>
    <lineage>
        <taxon>Bacteria</taxon>
        <taxon>Pseudomonadati</taxon>
        <taxon>Pseudomonadota</taxon>
        <taxon>Alphaproteobacteria</taxon>
        <taxon>Rhodobacterales</taxon>
        <taxon>Paracoccaceae</taxon>
        <taxon>Pseudogemmobacter</taxon>
    </lineage>
</organism>
<dbReference type="Pfam" id="PF01292">
    <property type="entry name" value="Ni_hydr_CYTB"/>
    <property type="match status" value="1"/>
</dbReference>
<keyword evidence="9" id="KW-1185">Reference proteome</keyword>
<gene>
    <name evidence="8" type="ORF">C5F44_02290</name>
</gene>
<dbReference type="SUPFAM" id="SSF81342">
    <property type="entry name" value="Transmembrane di-heme cytochromes"/>
    <property type="match status" value="1"/>
</dbReference>
<evidence type="ECO:0000259" key="7">
    <source>
        <dbReference type="Pfam" id="PF01292"/>
    </source>
</evidence>
<dbReference type="EMBL" id="PZKE01000002">
    <property type="protein sequence ID" value="PTE15890.1"/>
    <property type="molecule type" value="Genomic_DNA"/>
</dbReference>
<comment type="caution">
    <text evidence="8">The sequence shown here is derived from an EMBL/GenBank/DDBJ whole genome shotgun (WGS) entry which is preliminary data.</text>
</comment>
<reference evidence="8 9" key="1">
    <citation type="submission" date="2018-03" db="EMBL/GenBank/DDBJ databases">
        <title>Rhodobacter blasticus.</title>
        <authorList>
            <person name="Meyer T.E."/>
            <person name="Miller S."/>
            <person name="Lodha T."/>
            <person name="Gandham S."/>
            <person name="Chintalapati S."/>
            <person name="Chintalapati V.R."/>
        </authorList>
    </citation>
    <scope>NUCLEOTIDE SEQUENCE [LARGE SCALE GENOMIC DNA]</scope>
    <source>
        <strain evidence="8 9">DSM 2131</strain>
    </source>
</reference>
<feature type="transmembrane region" description="Helical" evidence="6">
    <location>
        <begin position="99"/>
        <end position="121"/>
    </location>
</feature>
<accession>A0A2T4JDA2</accession>
<evidence type="ECO:0000256" key="1">
    <source>
        <dbReference type="ARBA" id="ARBA00004651"/>
    </source>
</evidence>
<evidence type="ECO:0000256" key="4">
    <source>
        <dbReference type="ARBA" id="ARBA00022989"/>
    </source>
</evidence>
<dbReference type="GO" id="GO:0022904">
    <property type="term" value="P:respiratory electron transport chain"/>
    <property type="evidence" value="ECO:0007669"/>
    <property type="project" value="InterPro"/>
</dbReference>
<evidence type="ECO:0000256" key="6">
    <source>
        <dbReference type="SAM" id="Phobius"/>
    </source>
</evidence>
<feature type="domain" description="Cytochrome b561 bacterial/Ni-hydrogenase" evidence="7">
    <location>
        <begin position="9"/>
        <end position="184"/>
    </location>
</feature>
<dbReference type="InterPro" id="IPR016174">
    <property type="entry name" value="Di-haem_cyt_TM"/>
</dbReference>
<evidence type="ECO:0000313" key="9">
    <source>
        <dbReference type="Proteomes" id="UP000241362"/>
    </source>
</evidence>
<sequence length="204" mass="22564">MTKQNEQIWDPALRAFHWALAVAVIGGWLLGQFGPLQMTLHFWAGYAVAALIVFRLLWGFVGPRNARFTSFLRGPGTVIAYVRTLPARTSVHPRGHNPLGGWSIVAMLAMLAAQVATGLILDPEDYINTGPLAGMVSADWNRWALGMHHTLAVVLLALVVLHVAAILFYRFWKREDLVTPMITGQRRQAGRSRKGRFTAPGRTG</sequence>
<comment type="subcellular location">
    <subcellularLocation>
        <location evidence="1">Cell membrane</location>
        <topology evidence="1">Multi-pass membrane protein</topology>
    </subcellularLocation>
</comment>
<keyword evidence="2" id="KW-1003">Cell membrane</keyword>
<keyword evidence="3 6" id="KW-0812">Transmembrane</keyword>
<dbReference type="PANTHER" id="PTHR30485">
    <property type="entry name" value="NI/FE-HYDROGENASE 1 B-TYPE CYTOCHROME SUBUNIT"/>
    <property type="match status" value="1"/>
</dbReference>
<dbReference type="Gene3D" id="1.20.950.20">
    <property type="entry name" value="Transmembrane di-heme cytochromes, Chain C"/>
    <property type="match status" value="1"/>
</dbReference>
<name>A0A2T4JDA2_FUSBL</name>
<dbReference type="Proteomes" id="UP000241362">
    <property type="component" value="Unassembled WGS sequence"/>
</dbReference>
<keyword evidence="5 6" id="KW-0472">Membrane</keyword>
<dbReference type="GO" id="GO:0020037">
    <property type="term" value="F:heme binding"/>
    <property type="evidence" value="ECO:0007669"/>
    <property type="project" value="TreeGrafter"/>
</dbReference>
<feature type="transmembrane region" description="Helical" evidence="6">
    <location>
        <begin position="43"/>
        <end position="61"/>
    </location>
</feature>
<dbReference type="AlphaFoldDB" id="A0A2T4JDA2"/>
<evidence type="ECO:0000256" key="3">
    <source>
        <dbReference type="ARBA" id="ARBA00022692"/>
    </source>
</evidence>
<proteinExistence type="predicted"/>
<dbReference type="InterPro" id="IPR011577">
    <property type="entry name" value="Cyt_b561_bac/Ni-Hgenase"/>
</dbReference>
<evidence type="ECO:0000256" key="2">
    <source>
        <dbReference type="ARBA" id="ARBA00022475"/>
    </source>
</evidence>